<evidence type="ECO:0000256" key="2">
    <source>
        <dbReference type="ARBA" id="ARBA00007719"/>
    </source>
</evidence>
<dbReference type="Gene3D" id="2.160.10.10">
    <property type="entry name" value="Hexapeptide repeat proteins"/>
    <property type="match status" value="1"/>
</dbReference>
<sequence>MPFNPDLKIFGGALVCEDTTLTGNITIGAGTVLHPKACIIAEAGPVILGDNCIVEEYASIIYKSPDAKSSAPLIIGPNNVFEVGCTVYSHEIGENNVFESKCVVGSGIKIKNKCVIGPACVLEGERILEDNTVIYGNCIQRESISKQPSQNLQLDFLRKVLPNYHHIRRPNVDVKKK</sequence>
<dbReference type="SUPFAM" id="SSF51161">
    <property type="entry name" value="Trimeric LpxA-like enzymes"/>
    <property type="match status" value="1"/>
</dbReference>
<dbReference type="EMBL" id="GIIL01000466">
    <property type="protein sequence ID" value="NOV44192.1"/>
    <property type="molecule type" value="Transcribed_RNA"/>
</dbReference>
<dbReference type="GO" id="GO:0070840">
    <property type="term" value="F:dynein complex binding"/>
    <property type="evidence" value="ECO:0007669"/>
    <property type="project" value="TreeGrafter"/>
</dbReference>
<accession>A0A6M2DDF7</accession>
<evidence type="ECO:0000256" key="1">
    <source>
        <dbReference type="ARBA" id="ARBA00004245"/>
    </source>
</evidence>
<dbReference type="PANTHER" id="PTHR13072:SF0">
    <property type="entry name" value="DYNACTIN SUBUNIT 6"/>
    <property type="match status" value="1"/>
</dbReference>
<dbReference type="InterPro" id="IPR027777">
    <property type="entry name" value="DCTN6"/>
</dbReference>
<proteinExistence type="inferred from homology"/>
<evidence type="ECO:0000313" key="7">
    <source>
        <dbReference type="EMBL" id="NOV44192.1"/>
    </source>
</evidence>
<dbReference type="PANTHER" id="PTHR13072">
    <property type="entry name" value="DYNACTIN 6"/>
    <property type="match status" value="1"/>
</dbReference>
<reference evidence="7" key="1">
    <citation type="submission" date="2020-03" db="EMBL/GenBank/DDBJ databases">
        <title>Transcriptomic Profiling of the Digestive Tract of the Rat Flea, Xenopsylla cheopis, Following Blood Feeding and Infection with Yersinia pestis.</title>
        <authorList>
            <person name="Bland D.M."/>
            <person name="Martens C.A."/>
            <person name="Virtaneva K."/>
            <person name="Kanakabandi K."/>
            <person name="Long D."/>
            <person name="Rosenke R."/>
            <person name="Saturday G.A."/>
            <person name="Hoyt F.H."/>
            <person name="Bruno D.P."/>
            <person name="Ribeiro J.M.C."/>
            <person name="Hinnebusch J."/>
        </authorList>
    </citation>
    <scope>NUCLEOTIDE SEQUENCE</scope>
</reference>
<comment type="similarity">
    <text evidence="2">Belongs to the dynactin subunits 5/6 family. Dynactin subunit 6 subfamily.</text>
</comment>
<dbReference type="InterPro" id="IPR011004">
    <property type="entry name" value="Trimer_LpxA-like_sf"/>
</dbReference>
<dbReference type="GO" id="GO:0007052">
    <property type="term" value="P:mitotic spindle organization"/>
    <property type="evidence" value="ECO:0007669"/>
    <property type="project" value="TreeGrafter"/>
</dbReference>
<evidence type="ECO:0000256" key="3">
    <source>
        <dbReference type="ARBA" id="ARBA00016573"/>
    </source>
</evidence>
<protein>
    <recommendedName>
        <fullName evidence="3">Dynactin subunit 6</fullName>
    </recommendedName>
</protein>
<dbReference type="AlphaFoldDB" id="A0A6M2DDF7"/>
<comment type="function">
    <text evidence="6">Part of the dynactin complex that activates the molecular motor dynein for ultra-processive transport along microtubules.</text>
</comment>
<organism evidence="7">
    <name type="scientific">Xenopsylla cheopis</name>
    <name type="common">Oriental rat flea</name>
    <name type="synonym">Pulex cheopis</name>
    <dbReference type="NCBI Taxonomy" id="163159"/>
    <lineage>
        <taxon>Eukaryota</taxon>
        <taxon>Metazoa</taxon>
        <taxon>Ecdysozoa</taxon>
        <taxon>Arthropoda</taxon>
        <taxon>Hexapoda</taxon>
        <taxon>Insecta</taxon>
        <taxon>Pterygota</taxon>
        <taxon>Neoptera</taxon>
        <taxon>Endopterygota</taxon>
        <taxon>Siphonaptera</taxon>
        <taxon>Pulicidae</taxon>
        <taxon>Xenopsyllinae</taxon>
        <taxon>Xenopsylla</taxon>
    </lineage>
</organism>
<name>A0A6M2DDF7_XENCH</name>
<dbReference type="GO" id="GO:0005869">
    <property type="term" value="C:dynactin complex"/>
    <property type="evidence" value="ECO:0007669"/>
    <property type="project" value="InterPro"/>
</dbReference>
<evidence type="ECO:0000256" key="6">
    <source>
        <dbReference type="ARBA" id="ARBA00034687"/>
    </source>
</evidence>
<evidence type="ECO:0000256" key="4">
    <source>
        <dbReference type="ARBA" id="ARBA00022490"/>
    </source>
</evidence>
<keyword evidence="5" id="KW-0206">Cytoskeleton</keyword>
<comment type="subcellular location">
    <subcellularLocation>
        <location evidence="1">Cytoplasm</location>
        <location evidence="1">Cytoskeleton</location>
    </subcellularLocation>
</comment>
<keyword evidence="4" id="KW-0963">Cytoplasm</keyword>
<dbReference type="CDD" id="cd04646">
    <property type="entry name" value="LbH_Dynactin_6"/>
    <property type="match status" value="1"/>
</dbReference>
<evidence type="ECO:0000256" key="5">
    <source>
        <dbReference type="ARBA" id="ARBA00023212"/>
    </source>
</evidence>